<dbReference type="InterPro" id="IPR011990">
    <property type="entry name" value="TPR-like_helical_dom_sf"/>
</dbReference>
<reference evidence="4" key="1">
    <citation type="submission" date="2021-02" db="EMBL/GenBank/DDBJ databases">
        <authorList>
            <person name="Dougan E. K."/>
            <person name="Rhodes N."/>
            <person name="Thang M."/>
            <person name="Chan C."/>
        </authorList>
    </citation>
    <scope>NUCLEOTIDE SEQUENCE</scope>
</reference>
<gene>
    <name evidence="4" type="ORF">PGLA2088_LOCUS42720</name>
</gene>
<dbReference type="PROSITE" id="PS50005">
    <property type="entry name" value="TPR"/>
    <property type="match status" value="1"/>
</dbReference>
<proteinExistence type="predicted"/>
<evidence type="ECO:0000256" key="1">
    <source>
        <dbReference type="ARBA" id="ARBA00022737"/>
    </source>
</evidence>
<dbReference type="Pfam" id="PF13432">
    <property type="entry name" value="TPR_16"/>
    <property type="match status" value="1"/>
</dbReference>
<dbReference type="EMBL" id="CAJNNW010034440">
    <property type="protein sequence ID" value="CAE8722717.1"/>
    <property type="molecule type" value="Genomic_DNA"/>
</dbReference>
<evidence type="ECO:0000313" key="4">
    <source>
        <dbReference type="EMBL" id="CAE8722717.1"/>
    </source>
</evidence>
<dbReference type="SMART" id="SM00028">
    <property type="entry name" value="TPR"/>
    <property type="match status" value="3"/>
</dbReference>
<name>A0A813L568_POLGL</name>
<dbReference type="PANTHER" id="PTHR45641:SF19">
    <property type="entry name" value="NEPHROCYSTIN-3"/>
    <property type="match status" value="1"/>
</dbReference>
<dbReference type="PANTHER" id="PTHR45641">
    <property type="entry name" value="TETRATRICOPEPTIDE REPEAT PROTEIN (AFU_ORTHOLOGUE AFUA_6G03870)"/>
    <property type="match status" value="1"/>
</dbReference>
<feature type="repeat" description="TPR" evidence="3">
    <location>
        <begin position="73"/>
        <end position="106"/>
    </location>
</feature>
<comment type="caution">
    <text evidence="4">The sequence shown here is derived from an EMBL/GenBank/DDBJ whole genome shotgun (WGS) entry which is preliminary data.</text>
</comment>
<sequence length="308" mass="33979">MDSWNAINVGGFNPSVDDLREVEVAYCIDMHDYSGNLHVKGVQALAFTLWKQSQFRDSVKLFHEIEDLIGSSAALCENMGHTYSSMGQYEEASKYFRRALLCLDEEEKLGKKTGDRGGILLGLGLIEDRLGRFEQALEAVREAQRVFRVRAAGKPASLVAKAGMSIAKILLKLAAKEEDAVKRQAMEEEAIEREEENVALFEVTCGDDSPLTASALRGLGEAYMSRSRSADAITVFARSYLLEAQKDAFDLLAIMEVHNSLFGAHMAAIKATGALDRTAFRSYMPTVQVALGRVRAMKQDANTGAYYK</sequence>
<evidence type="ECO:0000256" key="3">
    <source>
        <dbReference type="PROSITE-ProRule" id="PRU00339"/>
    </source>
</evidence>
<dbReference type="InterPro" id="IPR019734">
    <property type="entry name" value="TPR_rpt"/>
</dbReference>
<keyword evidence="2 3" id="KW-0802">TPR repeat</keyword>
<evidence type="ECO:0000313" key="5">
    <source>
        <dbReference type="Proteomes" id="UP000626109"/>
    </source>
</evidence>
<dbReference type="Pfam" id="PF13424">
    <property type="entry name" value="TPR_12"/>
    <property type="match status" value="1"/>
</dbReference>
<organism evidence="4 5">
    <name type="scientific">Polarella glacialis</name>
    <name type="common">Dinoflagellate</name>
    <dbReference type="NCBI Taxonomy" id="89957"/>
    <lineage>
        <taxon>Eukaryota</taxon>
        <taxon>Sar</taxon>
        <taxon>Alveolata</taxon>
        <taxon>Dinophyceae</taxon>
        <taxon>Suessiales</taxon>
        <taxon>Suessiaceae</taxon>
        <taxon>Polarella</taxon>
    </lineage>
</organism>
<dbReference type="SUPFAM" id="SSF48452">
    <property type="entry name" value="TPR-like"/>
    <property type="match status" value="2"/>
</dbReference>
<feature type="non-terminal residue" evidence="4">
    <location>
        <position position="308"/>
    </location>
</feature>
<protein>
    <submittedName>
        <fullName evidence="4">Uncharacterized protein</fullName>
    </submittedName>
</protein>
<dbReference type="Proteomes" id="UP000626109">
    <property type="component" value="Unassembled WGS sequence"/>
</dbReference>
<dbReference type="AlphaFoldDB" id="A0A813L568"/>
<accession>A0A813L568</accession>
<dbReference type="Gene3D" id="1.25.40.10">
    <property type="entry name" value="Tetratricopeptide repeat domain"/>
    <property type="match status" value="1"/>
</dbReference>
<keyword evidence="1" id="KW-0677">Repeat</keyword>
<evidence type="ECO:0000256" key="2">
    <source>
        <dbReference type="ARBA" id="ARBA00022803"/>
    </source>
</evidence>